<dbReference type="PANTHER" id="PTHR43130">
    <property type="entry name" value="ARAC-FAMILY TRANSCRIPTIONAL REGULATOR"/>
    <property type="match status" value="1"/>
</dbReference>
<keyword evidence="1" id="KW-0812">Transmembrane</keyword>
<name>A0A1M4ED15_9ACTN</name>
<dbReference type="InterPro" id="IPR052158">
    <property type="entry name" value="INH-QAR"/>
</dbReference>
<organism evidence="3">
    <name type="scientific">Nonomuraea gerenzanensis</name>
    <dbReference type="NCBI Taxonomy" id="93944"/>
    <lineage>
        <taxon>Bacteria</taxon>
        <taxon>Bacillati</taxon>
        <taxon>Actinomycetota</taxon>
        <taxon>Actinomycetes</taxon>
        <taxon>Streptosporangiales</taxon>
        <taxon>Streptosporangiaceae</taxon>
        <taxon>Nonomuraea</taxon>
    </lineage>
</organism>
<sequence length="193" mass="20240">MRIELVIFDGFDELDVFGPFEVLSMAGFDVELVAAEQPGPVTSMRGVRLQVPGVLGRADGVIVPGGGWLNRAPEGTWAQARRGVLPARLAALAPSVRWMASVCTGALLLAAAGLLTGRRATTNRNAYEELRAYDVAVLDERVVDDGDRITAGALSAGLDLGLWITERELGAATADRVSAAVEYPPAARPGAAS</sequence>
<feature type="domain" description="DJ-1/PfpI" evidence="2">
    <location>
        <begin position="1"/>
        <end position="164"/>
    </location>
</feature>
<proteinExistence type="predicted"/>
<dbReference type="Gene3D" id="3.40.50.880">
    <property type="match status" value="1"/>
</dbReference>
<dbReference type="PANTHER" id="PTHR43130:SF2">
    <property type="entry name" value="DJ-1_PFPI DOMAIN-CONTAINING PROTEIN"/>
    <property type="match status" value="1"/>
</dbReference>
<dbReference type="InterPro" id="IPR029062">
    <property type="entry name" value="Class_I_gatase-like"/>
</dbReference>
<accession>A0A1M4ED15</accession>
<evidence type="ECO:0000259" key="2">
    <source>
        <dbReference type="Pfam" id="PF01965"/>
    </source>
</evidence>
<protein>
    <submittedName>
        <fullName evidence="3">ThiJ/PfpI family protein</fullName>
    </submittedName>
</protein>
<dbReference type="Pfam" id="PF01965">
    <property type="entry name" value="DJ-1_PfpI"/>
    <property type="match status" value="1"/>
</dbReference>
<dbReference type="EMBL" id="LT559118">
    <property type="protein sequence ID" value="SBO96881.1"/>
    <property type="molecule type" value="Genomic_DNA"/>
</dbReference>
<evidence type="ECO:0000256" key="1">
    <source>
        <dbReference type="SAM" id="Phobius"/>
    </source>
</evidence>
<reference evidence="3" key="1">
    <citation type="submission" date="2016-04" db="EMBL/GenBank/DDBJ databases">
        <authorList>
            <person name="Evans L.H."/>
            <person name="Alamgir A."/>
            <person name="Owens N."/>
            <person name="Weber N.D."/>
            <person name="Virtaneva K."/>
            <person name="Barbian K."/>
            <person name="Babar A."/>
            <person name="Rosenke K."/>
        </authorList>
    </citation>
    <scope>NUCLEOTIDE SEQUENCE</scope>
    <source>
        <strain evidence="3">Nono1</strain>
    </source>
</reference>
<dbReference type="AlphaFoldDB" id="A0A1M4ED15"/>
<keyword evidence="1" id="KW-0472">Membrane</keyword>
<gene>
    <name evidence="3" type="ORF">BN4615_P6397</name>
</gene>
<feature type="transmembrane region" description="Helical" evidence="1">
    <location>
        <begin position="96"/>
        <end position="115"/>
    </location>
</feature>
<dbReference type="SUPFAM" id="SSF52317">
    <property type="entry name" value="Class I glutamine amidotransferase-like"/>
    <property type="match status" value="1"/>
</dbReference>
<evidence type="ECO:0000313" key="3">
    <source>
        <dbReference type="EMBL" id="SBO96881.1"/>
    </source>
</evidence>
<keyword evidence="1" id="KW-1133">Transmembrane helix</keyword>
<dbReference type="InterPro" id="IPR002818">
    <property type="entry name" value="DJ-1/PfpI"/>
</dbReference>
<dbReference type="RefSeq" id="WP_225265680.1">
    <property type="nucleotide sequence ID" value="NZ_CP084058.1"/>
</dbReference>
<dbReference type="GO" id="GO:0006355">
    <property type="term" value="P:regulation of DNA-templated transcription"/>
    <property type="evidence" value="ECO:0007669"/>
    <property type="project" value="TreeGrafter"/>
</dbReference>